<keyword evidence="3" id="KW-1185">Reference proteome</keyword>
<feature type="domain" description="Glycosyltransferase subfamily 4-like N-terminal" evidence="1">
    <location>
        <begin position="35"/>
        <end position="207"/>
    </location>
</feature>
<dbReference type="STRING" id="428990.SAMN06295987_102759"/>
<dbReference type="RefSeq" id="WP_079730260.1">
    <property type="nucleotide sequence ID" value="NZ_FVZE01000002.1"/>
</dbReference>
<gene>
    <name evidence="2" type="ORF">SAMN06295987_102759</name>
</gene>
<keyword evidence="2" id="KW-0808">Transferase</keyword>
<dbReference type="PANTHER" id="PTHR45947">
    <property type="entry name" value="SULFOQUINOVOSYL TRANSFERASE SQD2"/>
    <property type="match status" value="1"/>
</dbReference>
<name>A0A1U6HMG7_9SPHN</name>
<dbReference type="SUPFAM" id="SSF53756">
    <property type="entry name" value="UDP-Glycosyltransferase/glycogen phosphorylase"/>
    <property type="match status" value="1"/>
</dbReference>
<organism evidence="2 3">
    <name type="scientific">Novosphingobium mathurense</name>
    <dbReference type="NCBI Taxonomy" id="428990"/>
    <lineage>
        <taxon>Bacteria</taxon>
        <taxon>Pseudomonadati</taxon>
        <taxon>Pseudomonadota</taxon>
        <taxon>Alphaproteobacteria</taxon>
        <taxon>Sphingomonadales</taxon>
        <taxon>Sphingomonadaceae</taxon>
        <taxon>Novosphingobium</taxon>
    </lineage>
</organism>
<dbReference type="Pfam" id="PF13439">
    <property type="entry name" value="Glyco_transf_4"/>
    <property type="match status" value="1"/>
</dbReference>
<dbReference type="GO" id="GO:0016757">
    <property type="term" value="F:glycosyltransferase activity"/>
    <property type="evidence" value="ECO:0007669"/>
    <property type="project" value="UniProtKB-ARBA"/>
</dbReference>
<dbReference type="Proteomes" id="UP000190989">
    <property type="component" value="Unassembled WGS sequence"/>
</dbReference>
<protein>
    <submittedName>
        <fullName evidence="2">Glycosyltransferase involved in cell wall bisynthesis</fullName>
    </submittedName>
</protein>
<dbReference type="AlphaFoldDB" id="A0A1U6HMG7"/>
<dbReference type="InterPro" id="IPR050194">
    <property type="entry name" value="Glycosyltransferase_grp1"/>
</dbReference>
<dbReference type="InterPro" id="IPR028098">
    <property type="entry name" value="Glyco_trans_4-like_N"/>
</dbReference>
<evidence type="ECO:0000313" key="2">
    <source>
        <dbReference type="EMBL" id="SLJ96947.1"/>
    </source>
</evidence>
<proteinExistence type="predicted"/>
<dbReference type="EMBL" id="FVZE01000002">
    <property type="protein sequence ID" value="SLJ96947.1"/>
    <property type="molecule type" value="Genomic_DNA"/>
</dbReference>
<dbReference type="Gene3D" id="3.40.50.2000">
    <property type="entry name" value="Glycogen Phosphorylase B"/>
    <property type="match status" value="2"/>
</dbReference>
<dbReference type="PANTHER" id="PTHR45947:SF3">
    <property type="entry name" value="SULFOQUINOVOSYL TRANSFERASE SQD2"/>
    <property type="match status" value="1"/>
</dbReference>
<evidence type="ECO:0000313" key="3">
    <source>
        <dbReference type="Proteomes" id="UP000190989"/>
    </source>
</evidence>
<sequence length="384" mass="43431">MNIVASRSDWRPSAGAAPFSQPRVAIVHYWLVSMRGGERVLEQMLDLYPQADIFTHVYDPDAVSAKIRAAKVTTSFIDRMPLSKKLYQYYLPLMPMALEELDLSGYDLVISSEAGPSKGVITAPTALHACYCHSPMRYLWDHYHRYKKEANWLARRAMPMMYHRLRAWDVSSSARVDRFAANSEFIRQRIRKVWRREAEVIHPPVETGLFTPSTEIDDYYLWVGQMVPYKRPDLAVDAFNANGLPLLMVGTGGMSKALKAKAGPNIRIVDRLDFAGLVKAYARCRALVMTAEEDFGLTPVETMASGRPVVGYARGGLLDTVEHGRTGIYFDSQETEALVDAVSTMEAFLPEFDPRHAIQRAAQFSPQSFGQKFRQFTELERAAY</sequence>
<accession>A0A1U6HMG7</accession>
<evidence type="ECO:0000259" key="1">
    <source>
        <dbReference type="Pfam" id="PF13439"/>
    </source>
</evidence>
<dbReference type="Pfam" id="PF13692">
    <property type="entry name" value="Glyco_trans_1_4"/>
    <property type="match status" value="1"/>
</dbReference>
<reference evidence="3" key="1">
    <citation type="submission" date="2017-02" db="EMBL/GenBank/DDBJ databases">
        <authorList>
            <person name="Varghese N."/>
            <person name="Submissions S."/>
        </authorList>
    </citation>
    <scope>NUCLEOTIDE SEQUENCE [LARGE SCALE GENOMIC DNA]</scope>
    <source>
        <strain evidence="3">SM117</strain>
    </source>
</reference>